<dbReference type="EC" id="2.7.2.1" evidence="6"/>
<evidence type="ECO:0000313" key="9">
    <source>
        <dbReference type="Proteomes" id="UP000236199"/>
    </source>
</evidence>
<keyword evidence="4 6" id="KW-0418">Kinase</keyword>
<dbReference type="PIRSF" id="PIRSF000722">
    <property type="entry name" value="Acetate_prop_kin"/>
    <property type="match status" value="1"/>
</dbReference>
<dbReference type="InterPro" id="IPR004372">
    <property type="entry name" value="Ac/propionate_kinase"/>
</dbReference>
<dbReference type="InterPro" id="IPR043129">
    <property type="entry name" value="ATPase_NBD"/>
</dbReference>
<dbReference type="PROSITE" id="PS01076">
    <property type="entry name" value="ACETATE_KINASE_2"/>
    <property type="match status" value="1"/>
</dbReference>
<dbReference type="NCBIfam" id="TIGR00016">
    <property type="entry name" value="ackA"/>
    <property type="match status" value="1"/>
</dbReference>
<feature type="active site" description="Proton donor/acceptor" evidence="6">
    <location>
        <position position="147"/>
    </location>
</feature>
<dbReference type="RefSeq" id="WP_103078804.1">
    <property type="nucleotide sequence ID" value="NZ_AZRM01000026.1"/>
</dbReference>
<feature type="binding site" evidence="6">
    <location>
        <begin position="207"/>
        <end position="211"/>
    </location>
    <ligand>
        <name>ATP</name>
        <dbReference type="ChEBI" id="CHEBI:30616"/>
    </ligand>
</feature>
<gene>
    <name evidence="6" type="primary">ackA</name>
    <name evidence="8" type="ORF">X928_05405</name>
</gene>
<keyword evidence="5 6" id="KW-0067">ATP-binding</keyword>
<name>A0A2K1PB10_9BACT</name>
<sequence length="401" mass="44468">MKVLVINSGSSSIKYQLLEMNTEKVLAKGLVERIGIEGSRIIHRKNEEKYVIEKVIKNHEEGLKEVLDLLTSEDYKVISSLNEIDAVGHRVVHGGERFSSSVIIDKESLDAIEMMSFLAPLHNPANVMGIKAAIELLPNVPQIAVFDTSFHQTMPKTSFLYAIPYEYYEKYKIRRYGFHGTSHKYVSRRAAEILGKDIKTLKIITSHIGNGASIAAVKNGESFDTSMGFTPLEGLVMGTRSGDIDPAIVSFLAQEEGLTAKEVVEILNNKSGVYGITKGFSSDMRDIEDKALEGDKVCRLALDIYEYRIAKYIGAYAAAMNGVDVIVFTAGVGENSPVTREEICEKYLTYLGVKIDKEKNNFKGLERIISTPDSKVAVLVVPTNEELMIARETKELVSTKN</sequence>
<feature type="binding site" evidence="6">
    <location>
        <begin position="331"/>
        <end position="335"/>
    </location>
    <ligand>
        <name>ATP</name>
        <dbReference type="ChEBI" id="CHEBI:30616"/>
    </ligand>
</feature>
<evidence type="ECO:0000256" key="2">
    <source>
        <dbReference type="ARBA" id="ARBA00022679"/>
    </source>
</evidence>
<dbReference type="Proteomes" id="UP000236199">
    <property type="component" value="Unassembled WGS sequence"/>
</dbReference>
<feature type="binding site" evidence="6">
    <location>
        <position position="385"/>
    </location>
    <ligand>
        <name>Mg(2+)</name>
        <dbReference type="ChEBI" id="CHEBI:18420"/>
    </ligand>
</feature>
<comment type="cofactor">
    <cofactor evidence="6">
        <name>Mg(2+)</name>
        <dbReference type="ChEBI" id="CHEBI:18420"/>
    </cofactor>
    <cofactor evidence="6">
        <name>Mn(2+)</name>
        <dbReference type="ChEBI" id="CHEBI:29035"/>
    </cofactor>
    <text evidence="6">Mg(2+). Can also accept Mn(2+).</text>
</comment>
<reference evidence="8 9" key="1">
    <citation type="submission" date="2013-12" db="EMBL/GenBank/DDBJ databases">
        <title>Comparative genomics of Petrotoga isolates.</title>
        <authorList>
            <person name="Nesbo C.L."/>
            <person name="Charchuk R."/>
            <person name="Chow K."/>
        </authorList>
    </citation>
    <scope>NUCLEOTIDE SEQUENCE [LARGE SCALE GENOMIC DNA]</scope>
    <source>
        <strain evidence="8 9">DSM 10691</strain>
    </source>
</reference>
<keyword evidence="9" id="KW-1185">Reference proteome</keyword>
<dbReference type="EMBL" id="AZRM01000026">
    <property type="protein sequence ID" value="PNR99978.1"/>
    <property type="molecule type" value="Genomic_DNA"/>
</dbReference>
<evidence type="ECO:0000256" key="4">
    <source>
        <dbReference type="ARBA" id="ARBA00022777"/>
    </source>
</evidence>
<feature type="binding site" evidence="6">
    <location>
        <begin position="283"/>
        <end position="285"/>
    </location>
    <ligand>
        <name>ATP</name>
        <dbReference type="ChEBI" id="CHEBI:30616"/>
    </ligand>
</feature>
<protein>
    <recommendedName>
        <fullName evidence="6">Acetate kinase</fullName>
        <ecNumber evidence="6">2.7.2.1</ecNumber>
    </recommendedName>
    <alternativeName>
        <fullName evidence="6">Acetokinase</fullName>
    </alternativeName>
</protein>
<dbReference type="InterPro" id="IPR000890">
    <property type="entry name" value="Aliphatic_acid_kin_short-chain"/>
</dbReference>
<comment type="caution">
    <text evidence="8">The sequence shown here is derived from an EMBL/GenBank/DDBJ whole genome shotgun (WGS) entry which is preliminary data.</text>
</comment>
<dbReference type="GO" id="GO:0006085">
    <property type="term" value="P:acetyl-CoA biosynthetic process"/>
    <property type="evidence" value="ECO:0007669"/>
    <property type="project" value="UniProtKB-UniRule"/>
</dbReference>
<comment type="catalytic activity">
    <reaction evidence="6">
        <text>acetate + ATP = acetyl phosphate + ADP</text>
        <dbReference type="Rhea" id="RHEA:11352"/>
        <dbReference type="ChEBI" id="CHEBI:22191"/>
        <dbReference type="ChEBI" id="CHEBI:30089"/>
        <dbReference type="ChEBI" id="CHEBI:30616"/>
        <dbReference type="ChEBI" id="CHEBI:456216"/>
        <dbReference type="EC" id="2.7.2.1"/>
    </reaction>
</comment>
<comment type="subunit">
    <text evidence="6">Homodimer.</text>
</comment>
<keyword evidence="2 6" id="KW-0808">Transferase</keyword>
<dbReference type="GO" id="GO:0006083">
    <property type="term" value="P:acetate metabolic process"/>
    <property type="evidence" value="ECO:0007669"/>
    <property type="project" value="TreeGrafter"/>
</dbReference>
<dbReference type="PANTHER" id="PTHR21060">
    <property type="entry name" value="ACETATE KINASE"/>
    <property type="match status" value="1"/>
</dbReference>
<dbReference type="PROSITE" id="PS01075">
    <property type="entry name" value="ACETATE_KINASE_1"/>
    <property type="match status" value="1"/>
</dbReference>
<dbReference type="AlphaFoldDB" id="A0A2K1PB10"/>
<feature type="binding site" evidence="6">
    <location>
        <position position="90"/>
    </location>
    <ligand>
        <name>substrate</name>
    </ligand>
</feature>
<feature type="binding site" evidence="6">
    <location>
        <position position="14"/>
    </location>
    <ligand>
        <name>ATP</name>
        <dbReference type="ChEBI" id="CHEBI:30616"/>
    </ligand>
</feature>
<feature type="site" description="Transition state stabilizer" evidence="6">
    <location>
        <position position="240"/>
    </location>
</feature>
<evidence type="ECO:0000256" key="5">
    <source>
        <dbReference type="ARBA" id="ARBA00022840"/>
    </source>
</evidence>
<comment type="subcellular location">
    <subcellularLocation>
        <location evidence="6">Cytoplasm</location>
    </subcellularLocation>
</comment>
<dbReference type="CDD" id="cd24010">
    <property type="entry name" value="ASKHA_NBD_AcK_PK"/>
    <property type="match status" value="1"/>
</dbReference>
<organism evidence="8 9">
    <name type="scientific">Petrotoga miotherma DSM 10691</name>
    <dbReference type="NCBI Taxonomy" id="1434326"/>
    <lineage>
        <taxon>Bacteria</taxon>
        <taxon>Thermotogati</taxon>
        <taxon>Thermotogota</taxon>
        <taxon>Thermotogae</taxon>
        <taxon>Petrotogales</taxon>
        <taxon>Petrotogaceae</taxon>
        <taxon>Petrotoga</taxon>
    </lineage>
</organism>
<dbReference type="Pfam" id="PF00871">
    <property type="entry name" value="Acetate_kinase"/>
    <property type="match status" value="1"/>
</dbReference>
<dbReference type="HAMAP" id="MF_00020">
    <property type="entry name" value="Acetate_kinase"/>
    <property type="match status" value="1"/>
</dbReference>
<evidence type="ECO:0000256" key="7">
    <source>
        <dbReference type="RuleBase" id="RU003835"/>
    </source>
</evidence>
<comment type="pathway">
    <text evidence="6">Metabolic intermediate biosynthesis; acetyl-CoA biosynthesis; acetyl-CoA from acetate: step 1/2.</text>
</comment>
<dbReference type="GO" id="GO:0005737">
    <property type="term" value="C:cytoplasm"/>
    <property type="evidence" value="ECO:0007669"/>
    <property type="project" value="UniProtKB-SubCell"/>
</dbReference>
<evidence type="ECO:0000313" key="8">
    <source>
        <dbReference type="EMBL" id="PNR99978.1"/>
    </source>
</evidence>
<evidence type="ECO:0000256" key="6">
    <source>
        <dbReference type="HAMAP-Rule" id="MF_00020"/>
    </source>
</evidence>
<dbReference type="InterPro" id="IPR023865">
    <property type="entry name" value="Aliphatic_acid_kinase_CS"/>
</dbReference>
<keyword evidence="6" id="KW-0479">Metal-binding</keyword>
<feature type="binding site" evidence="6">
    <location>
        <position position="7"/>
    </location>
    <ligand>
        <name>Mg(2+)</name>
        <dbReference type="ChEBI" id="CHEBI:18420"/>
    </ligand>
</feature>
<dbReference type="PANTHER" id="PTHR21060:SF15">
    <property type="entry name" value="ACETATE KINASE-RELATED"/>
    <property type="match status" value="1"/>
</dbReference>
<evidence type="ECO:0000256" key="3">
    <source>
        <dbReference type="ARBA" id="ARBA00022741"/>
    </source>
</evidence>
<comment type="function">
    <text evidence="6">Catalyzes the formation of acetyl phosphate from acetate and ATP. Can also catalyze the reverse reaction.</text>
</comment>
<keyword evidence="6" id="KW-0963">Cytoplasm</keyword>
<dbReference type="GO" id="GO:0005524">
    <property type="term" value="F:ATP binding"/>
    <property type="evidence" value="ECO:0007669"/>
    <property type="project" value="UniProtKB-KW"/>
</dbReference>
<evidence type="ECO:0000256" key="1">
    <source>
        <dbReference type="ARBA" id="ARBA00008748"/>
    </source>
</evidence>
<keyword evidence="3 6" id="KW-0547">Nucleotide-binding</keyword>
<dbReference type="GO" id="GO:0008776">
    <property type="term" value="F:acetate kinase activity"/>
    <property type="evidence" value="ECO:0007669"/>
    <property type="project" value="UniProtKB-UniRule"/>
</dbReference>
<comment type="similarity">
    <text evidence="1 6 7">Belongs to the acetokinase family.</text>
</comment>
<proteinExistence type="inferred from homology"/>
<keyword evidence="6" id="KW-0460">Magnesium</keyword>
<feature type="site" description="Transition state stabilizer" evidence="6">
    <location>
        <position position="179"/>
    </location>
</feature>
<dbReference type="PRINTS" id="PR00471">
    <property type="entry name" value="ACETATEKNASE"/>
</dbReference>
<accession>A0A2K1PB10</accession>
<dbReference type="UniPathway" id="UPA00340">
    <property type="reaction ID" value="UER00458"/>
</dbReference>
<dbReference type="OrthoDB" id="9802453at2"/>
<dbReference type="SUPFAM" id="SSF53067">
    <property type="entry name" value="Actin-like ATPase domain"/>
    <property type="match status" value="2"/>
</dbReference>
<dbReference type="GO" id="GO:0000287">
    <property type="term" value="F:magnesium ion binding"/>
    <property type="evidence" value="ECO:0007669"/>
    <property type="project" value="UniProtKB-UniRule"/>
</dbReference>
<dbReference type="Gene3D" id="3.30.420.40">
    <property type="match status" value="2"/>
</dbReference>